<name>A0ABT0SF67_9GAMM</name>
<evidence type="ECO:0000259" key="2">
    <source>
        <dbReference type="Pfam" id="PF25455"/>
    </source>
</evidence>
<dbReference type="SUPFAM" id="SSF103025">
    <property type="entry name" value="Folate-binding domain"/>
    <property type="match status" value="1"/>
</dbReference>
<dbReference type="NCBIfam" id="TIGR03317">
    <property type="entry name" value="ygfZ_signature"/>
    <property type="match status" value="1"/>
</dbReference>
<accession>A0ABT0SF67</accession>
<dbReference type="Pfam" id="PF25455">
    <property type="entry name" value="Beta-barrel_CAF17_C"/>
    <property type="match status" value="1"/>
</dbReference>
<dbReference type="Gene3D" id="3.30.1360.120">
    <property type="entry name" value="Probable tRNA modification gtpase trme, domain 1"/>
    <property type="match status" value="1"/>
</dbReference>
<dbReference type="InterPro" id="IPR057460">
    <property type="entry name" value="CAF17_C"/>
</dbReference>
<gene>
    <name evidence="3" type="ORF">K5L01_03510</name>
</gene>
<reference evidence="3 4" key="1">
    <citation type="submission" date="2021-08" db="EMBL/GenBank/DDBJ databases">
        <title>Novel members of of the genus Stenotrophomonas from differernt environment.</title>
        <authorList>
            <person name="Deng Y."/>
        </authorList>
    </citation>
    <scope>NUCLEOTIDE SEQUENCE [LARGE SCALE GENOMIC DNA]</scope>
    <source>
        <strain evidence="3 4">CPCC 101365</strain>
    </source>
</reference>
<dbReference type="Gene3D" id="2.40.30.160">
    <property type="match status" value="1"/>
</dbReference>
<organism evidence="3 4">
    <name type="scientific">Stenotrophomonas mori</name>
    <dbReference type="NCBI Taxonomy" id="2871096"/>
    <lineage>
        <taxon>Bacteria</taxon>
        <taxon>Pseudomonadati</taxon>
        <taxon>Pseudomonadota</taxon>
        <taxon>Gammaproteobacteria</taxon>
        <taxon>Lysobacterales</taxon>
        <taxon>Lysobacteraceae</taxon>
        <taxon>Stenotrophomonas</taxon>
    </lineage>
</organism>
<dbReference type="InterPro" id="IPR045179">
    <property type="entry name" value="YgfZ/GcvT"/>
</dbReference>
<evidence type="ECO:0000313" key="3">
    <source>
        <dbReference type="EMBL" id="MCL7713728.1"/>
    </source>
</evidence>
<sequence>MAYHVRSRNAQILVPVHVSDNLTPLFKGLRALQRPQVLTLSGPDAVAFAQAQFANDVPSLADGHWQWSAWLTAKGRVLSVFQLLRVDPQTLLLVCHDGGVEAMAEQLRRFVFRRKVVIAPAADLEVQAAFAAPDRARGAALARLEDGTLELDAGTPALPRTLRLAVAGTVPHEDAAELAWRQSDLRYGLPRLEDSQREHWTPQQLGLDRLSAYSVKKGCYPGQEIVARTHFLGKAKRSLVLLRTAAPGSPGEAVTASGSSLGTLVSCAGDLALAVLPLDRDGTGLEVAGAPAGLEPLLDGLAR</sequence>
<evidence type="ECO:0000256" key="1">
    <source>
        <dbReference type="ARBA" id="ARBA00022946"/>
    </source>
</evidence>
<dbReference type="PANTHER" id="PTHR22602">
    <property type="entry name" value="TRANSFERASE CAF17, MITOCHONDRIAL-RELATED"/>
    <property type="match status" value="1"/>
</dbReference>
<dbReference type="PANTHER" id="PTHR22602:SF0">
    <property type="entry name" value="TRANSFERASE CAF17, MITOCHONDRIAL-RELATED"/>
    <property type="match status" value="1"/>
</dbReference>
<dbReference type="EMBL" id="JAIKTS010000001">
    <property type="protein sequence ID" value="MCL7713728.1"/>
    <property type="molecule type" value="Genomic_DNA"/>
</dbReference>
<comment type="caution">
    <text evidence="3">The sequence shown here is derived from an EMBL/GenBank/DDBJ whole genome shotgun (WGS) entry which is preliminary data.</text>
</comment>
<dbReference type="Proteomes" id="UP001431235">
    <property type="component" value="Unassembled WGS sequence"/>
</dbReference>
<dbReference type="InterPro" id="IPR017703">
    <property type="entry name" value="YgfZ/GCV_T_CS"/>
</dbReference>
<feature type="domain" description="CAF17 C-terminal" evidence="2">
    <location>
        <begin position="244"/>
        <end position="291"/>
    </location>
</feature>
<proteinExistence type="predicted"/>
<keyword evidence="4" id="KW-1185">Reference proteome</keyword>
<dbReference type="InterPro" id="IPR027266">
    <property type="entry name" value="TrmE/GcvT-like"/>
</dbReference>
<keyword evidence="1" id="KW-0809">Transit peptide</keyword>
<protein>
    <submittedName>
        <fullName evidence="3">Folate-binding protein</fullName>
    </submittedName>
</protein>
<evidence type="ECO:0000313" key="4">
    <source>
        <dbReference type="Proteomes" id="UP001431235"/>
    </source>
</evidence>